<gene>
    <name evidence="3" type="ORF">N657DRAFT_643438</name>
</gene>
<feature type="compositionally biased region" description="Basic and acidic residues" evidence="1">
    <location>
        <begin position="452"/>
        <end position="471"/>
    </location>
</feature>
<evidence type="ECO:0000256" key="1">
    <source>
        <dbReference type="SAM" id="MobiDB-lite"/>
    </source>
</evidence>
<dbReference type="AlphaFoldDB" id="A0AAN6Z724"/>
<keyword evidence="2" id="KW-0812">Transmembrane</keyword>
<proteinExistence type="predicted"/>
<feature type="compositionally biased region" description="Basic and acidic residues" evidence="1">
    <location>
        <begin position="425"/>
        <end position="440"/>
    </location>
</feature>
<organism evidence="3 4">
    <name type="scientific">Parathielavia appendiculata</name>
    <dbReference type="NCBI Taxonomy" id="2587402"/>
    <lineage>
        <taxon>Eukaryota</taxon>
        <taxon>Fungi</taxon>
        <taxon>Dikarya</taxon>
        <taxon>Ascomycota</taxon>
        <taxon>Pezizomycotina</taxon>
        <taxon>Sordariomycetes</taxon>
        <taxon>Sordariomycetidae</taxon>
        <taxon>Sordariales</taxon>
        <taxon>Chaetomiaceae</taxon>
        <taxon>Parathielavia</taxon>
    </lineage>
</organism>
<protein>
    <submittedName>
        <fullName evidence="3">Uncharacterized protein</fullName>
    </submittedName>
</protein>
<evidence type="ECO:0000313" key="3">
    <source>
        <dbReference type="EMBL" id="KAK4126654.1"/>
    </source>
</evidence>
<dbReference type="EMBL" id="MU853225">
    <property type="protein sequence ID" value="KAK4126654.1"/>
    <property type="molecule type" value="Genomic_DNA"/>
</dbReference>
<keyword evidence="4" id="KW-1185">Reference proteome</keyword>
<feature type="compositionally biased region" description="Polar residues" evidence="1">
    <location>
        <begin position="174"/>
        <end position="194"/>
    </location>
</feature>
<feature type="compositionally biased region" description="Low complexity" evidence="1">
    <location>
        <begin position="214"/>
        <end position="224"/>
    </location>
</feature>
<feature type="region of interest" description="Disordered" evidence="1">
    <location>
        <begin position="173"/>
        <end position="194"/>
    </location>
</feature>
<reference evidence="3" key="1">
    <citation type="journal article" date="2023" name="Mol. Phylogenet. Evol.">
        <title>Genome-scale phylogeny and comparative genomics of the fungal order Sordariales.</title>
        <authorList>
            <person name="Hensen N."/>
            <person name="Bonometti L."/>
            <person name="Westerberg I."/>
            <person name="Brannstrom I.O."/>
            <person name="Guillou S."/>
            <person name="Cros-Aarteil S."/>
            <person name="Calhoun S."/>
            <person name="Haridas S."/>
            <person name="Kuo A."/>
            <person name="Mondo S."/>
            <person name="Pangilinan J."/>
            <person name="Riley R."/>
            <person name="LaButti K."/>
            <person name="Andreopoulos B."/>
            <person name="Lipzen A."/>
            <person name="Chen C."/>
            <person name="Yan M."/>
            <person name="Daum C."/>
            <person name="Ng V."/>
            <person name="Clum A."/>
            <person name="Steindorff A."/>
            <person name="Ohm R.A."/>
            <person name="Martin F."/>
            <person name="Silar P."/>
            <person name="Natvig D.O."/>
            <person name="Lalanne C."/>
            <person name="Gautier V."/>
            <person name="Ament-Velasquez S.L."/>
            <person name="Kruys A."/>
            <person name="Hutchinson M.I."/>
            <person name="Powell A.J."/>
            <person name="Barry K."/>
            <person name="Miller A.N."/>
            <person name="Grigoriev I.V."/>
            <person name="Debuchy R."/>
            <person name="Gladieux P."/>
            <person name="Hiltunen Thoren M."/>
            <person name="Johannesson H."/>
        </authorList>
    </citation>
    <scope>NUCLEOTIDE SEQUENCE</scope>
    <source>
        <strain evidence="3">CBS 731.68</strain>
    </source>
</reference>
<accession>A0AAN6Z724</accession>
<dbReference type="Proteomes" id="UP001302602">
    <property type="component" value="Unassembled WGS sequence"/>
</dbReference>
<comment type="caution">
    <text evidence="3">The sequence shown here is derived from an EMBL/GenBank/DDBJ whole genome shotgun (WGS) entry which is preliminary data.</text>
</comment>
<evidence type="ECO:0000313" key="4">
    <source>
        <dbReference type="Proteomes" id="UP001302602"/>
    </source>
</evidence>
<reference evidence="3" key="2">
    <citation type="submission" date="2023-05" db="EMBL/GenBank/DDBJ databases">
        <authorList>
            <consortium name="Lawrence Berkeley National Laboratory"/>
            <person name="Steindorff A."/>
            <person name="Hensen N."/>
            <person name="Bonometti L."/>
            <person name="Westerberg I."/>
            <person name="Brannstrom I.O."/>
            <person name="Guillou S."/>
            <person name="Cros-Aarteil S."/>
            <person name="Calhoun S."/>
            <person name="Haridas S."/>
            <person name="Kuo A."/>
            <person name="Mondo S."/>
            <person name="Pangilinan J."/>
            <person name="Riley R."/>
            <person name="Labutti K."/>
            <person name="Andreopoulos B."/>
            <person name="Lipzen A."/>
            <person name="Chen C."/>
            <person name="Yanf M."/>
            <person name="Daum C."/>
            <person name="Ng V."/>
            <person name="Clum A."/>
            <person name="Ohm R."/>
            <person name="Martin F."/>
            <person name="Silar P."/>
            <person name="Natvig D."/>
            <person name="Lalanne C."/>
            <person name="Gautier V."/>
            <person name="Ament-Velasquez S.L."/>
            <person name="Kruys A."/>
            <person name="Hutchinson M.I."/>
            <person name="Powell A.J."/>
            <person name="Barry K."/>
            <person name="Miller A.N."/>
            <person name="Grigoriev I.V."/>
            <person name="Debuchy R."/>
            <person name="Gladieux P."/>
            <person name="Thoren M.H."/>
            <person name="Johannesson H."/>
        </authorList>
    </citation>
    <scope>NUCLEOTIDE SEQUENCE</scope>
    <source>
        <strain evidence="3">CBS 731.68</strain>
    </source>
</reference>
<name>A0AAN6Z724_9PEZI</name>
<feature type="compositionally biased region" description="Basic and acidic residues" evidence="1">
    <location>
        <begin position="278"/>
        <end position="292"/>
    </location>
</feature>
<dbReference type="RefSeq" id="XP_062650425.1">
    <property type="nucleotide sequence ID" value="XM_062792557.1"/>
</dbReference>
<evidence type="ECO:0000256" key="2">
    <source>
        <dbReference type="SAM" id="Phobius"/>
    </source>
</evidence>
<sequence>MVLGQDAVGGLAALSKVVVRLCLPPVVPRRKSSHQWNASRLQDPYPEWELGTLIVIPVDLHRLSEDCRLQQISTGRVLELDNLDPAEPSTGKALRKPRRADIRPGGMLQASSAKGGRPLSQECPSVCTRTITTTGFEHSQPHPLAVGHLFGAMLDGLREAPLMRRALTPRALSRPTSTQFSTTRSNDACSSQLASPSSMQLNVWPSFSNLGQQTTKTTTTTTSTWKMLGTSPEQESRIPLRPLKPGPDSAITSSPTDQEAAAHAQENVAPTPVQHMDGAADRHPREKPDWAMRKTMRNPPDLHPTHHNDEVPDNPKSSPTYTRSSTSPTALAVALAQPQLQSPKATASAQQREAVTIARASARIAFTQNPDSRRALPVLVSGRTPLKATPRPVSAPDTSRAKPASAAGAEPRPGTGQQGKQKGKGKGEKKEKKTPGHGDGKGTITVPGESKGGQKEKSKAEGGKEKVEAQNKRKGKEFLAPAPGSPEVEEWMRNAVLILARVVGAYWQVVSPVFDGNSELRKRLDKAQATRGDLVVCVLAVVFLFLVMAVGVWTVRGIVCSVRLLGVLGEVLGTVAGLRD</sequence>
<feature type="compositionally biased region" description="Low complexity" evidence="1">
    <location>
        <begin position="315"/>
        <end position="329"/>
    </location>
</feature>
<feature type="region of interest" description="Disordered" evidence="1">
    <location>
        <begin position="375"/>
        <end position="481"/>
    </location>
</feature>
<keyword evidence="2" id="KW-1133">Transmembrane helix</keyword>
<dbReference type="GeneID" id="87829326"/>
<feature type="transmembrane region" description="Helical" evidence="2">
    <location>
        <begin position="534"/>
        <end position="555"/>
    </location>
</feature>
<keyword evidence="2" id="KW-0472">Membrane</keyword>
<feature type="region of interest" description="Disordered" evidence="1">
    <location>
        <begin position="210"/>
        <end position="329"/>
    </location>
</feature>